<reference evidence="2 3" key="1">
    <citation type="submission" date="2021-07" db="EMBL/GenBank/DDBJ databases">
        <title>Hymenobacter profundi sp. nov., isolated from deep-sea water.</title>
        <authorList>
            <person name="Kim M.K."/>
        </authorList>
    </citation>
    <scope>NUCLEOTIDE SEQUENCE [LARGE SCALE GENOMIC DNA]</scope>
    <source>
        <strain evidence="2 3">M2</strain>
    </source>
</reference>
<dbReference type="RefSeq" id="WP_219159996.1">
    <property type="nucleotide sequence ID" value="NZ_JAHWGL010000070.1"/>
</dbReference>
<dbReference type="Proteomes" id="UP000826188">
    <property type="component" value="Unassembled WGS sequence"/>
</dbReference>
<gene>
    <name evidence="2" type="ORF">KYK14_15340</name>
</gene>
<accession>A0ABS6X279</accession>
<evidence type="ECO:0000313" key="3">
    <source>
        <dbReference type="Proteomes" id="UP000826188"/>
    </source>
</evidence>
<dbReference type="Pfam" id="PF13568">
    <property type="entry name" value="OMP_b-brl_2"/>
    <property type="match status" value="1"/>
</dbReference>
<comment type="caution">
    <text evidence="2">The sequence shown here is derived from an EMBL/GenBank/DDBJ whole genome shotgun (WGS) entry which is preliminary data.</text>
</comment>
<keyword evidence="3" id="KW-1185">Reference proteome</keyword>
<evidence type="ECO:0000259" key="1">
    <source>
        <dbReference type="Pfam" id="PF13568"/>
    </source>
</evidence>
<feature type="domain" description="Outer membrane protein beta-barrel" evidence="1">
    <location>
        <begin position="219"/>
        <end position="380"/>
    </location>
</feature>
<name>A0ABS6X279_9BACT</name>
<protein>
    <submittedName>
        <fullName evidence="2">Outer membrane beta-barrel protein</fullName>
    </submittedName>
</protein>
<evidence type="ECO:0000313" key="2">
    <source>
        <dbReference type="EMBL" id="MBW3129938.1"/>
    </source>
</evidence>
<organism evidence="2 3">
    <name type="scientific">Hymenobacter profundi</name>
    <dbReference type="NCBI Taxonomy" id="1982110"/>
    <lineage>
        <taxon>Bacteria</taxon>
        <taxon>Pseudomonadati</taxon>
        <taxon>Bacteroidota</taxon>
        <taxon>Cytophagia</taxon>
        <taxon>Cytophagales</taxon>
        <taxon>Hymenobacteraceae</taxon>
        <taxon>Hymenobacter</taxon>
    </lineage>
</organism>
<dbReference type="EMBL" id="JAHWGL010000070">
    <property type="protein sequence ID" value="MBW3129938.1"/>
    <property type="molecule type" value="Genomic_DNA"/>
</dbReference>
<sequence>MEIALQRLLSYYFIIFILLVSAAEAKAQHGSQRGYIVSTDGDTLRGTVQVGRDRRNSQLCSFKPTGKAAFQSYRPTQLLAYGTHDLQYESHLLPKSAAQTDTIRKAFLQVVVRGGLTLYYFQSELGKRFFLSGYRASQLTELPLLTEKVIQYNRGLEYVQYVQHPQYRDTLARAFQGCPSAVNELSTLSFQVESLARAVRAYNACASPAQQQTDALPASQRRNWQWAPFVSLGVIDRLRLSKGTGNKPLDNVYDGSYYPTVGFSVLFTPGLQGAPFSANAGLCYEYNRHYTMLYELPGNIQQRVQLAFDYLRLPVFVRCSFGHRLIRPYVEGGVQVQIVTTQRQDKLTFISNNTESTQALFGRPQRMGYGYGAGAGVAVGSLQGRQVQVGVRLMRSTGPSPYTNGSMLTSLIDYLRCFPSKQSTALKC</sequence>
<dbReference type="InterPro" id="IPR025665">
    <property type="entry name" value="Beta-barrel_OMP_2"/>
</dbReference>
<proteinExistence type="predicted"/>